<accession>A0A6A7A9J2</accession>
<dbReference type="InterPro" id="IPR032466">
    <property type="entry name" value="Metal_Hydrolase"/>
</dbReference>
<evidence type="ECO:0000256" key="4">
    <source>
        <dbReference type="SAM" id="SignalP"/>
    </source>
</evidence>
<feature type="chain" id="PRO_5025503713" description="Amidohydrolase-related domain-containing protein" evidence="4">
    <location>
        <begin position="19"/>
        <end position="354"/>
    </location>
</feature>
<dbReference type="GO" id="GO:0016831">
    <property type="term" value="F:carboxy-lyase activity"/>
    <property type="evidence" value="ECO:0007669"/>
    <property type="project" value="UniProtKB-KW"/>
</dbReference>
<evidence type="ECO:0000256" key="1">
    <source>
        <dbReference type="ARBA" id="ARBA00022793"/>
    </source>
</evidence>
<keyword evidence="1 3" id="KW-0210">Decarboxylase</keyword>
<dbReference type="AlphaFoldDB" id="A0A6A7A9J2"/>
<keyword evidence="4" id="KW-0732">Signal</keyword>
<sequence length="354" mass="38746">MLLTTLISFLLTCTTISALPTSHHNPHPTIPYLPSHLIALEEHTASPPLEAELLNSSIATSTPQVIPLLLDRPSVRLAAMNAAHISLTVLSQSSGTGVNNASACRAANMALSALVANNTKRYACFAVLPMSNPTAAATELRFAIRELKMRGAMIWNHLPNGTYFDSEAYTPFWAAAQELAAPIYIHPVAPSPDIAKVLFAGNYAASTAGKLGTNSWGWHVDVGNHVLRLYAAGVFKRFPNLKIIIGHNGEGLAQFIDRVDSTALGSEKAGATFDSVWRTNVWVTTSAFFTVRQFQMLRQVMPLERIMFSVDYPFSTFLQGWEFVRELAEQRVLSEREMDGFAFGNAVRLLGLEL</sequence>
<protein>
    <recommendedName>
        <fullName evidence="5">Amidohydrolase-related domain-containing protein</fullName>
    </recommendedName>
</protein>
<dbReference type="Gene3D" id="3.20.20.140">
    <property type="entry name" value="Metal-dependent hydrolases"/>
    <property type="match status" value="1"/>
</dbReference>
<dbReference type="PANTHER" id="PTHR21240">
    <property type="entry name" value="2-AMINO-3-CARBOXYLMUCONATE-6-SEMIALDEHYDE DECARBOXYLASE"/>
    <property type="match status" value="1"/>
</dbReference>
<dbReference type="GO" id="GO:0019748">
    <property type="term" value="P:secondary metabolic process"/>
    <property type="evidence" value="ECO:0007669"/>
    <property type="project" value="TreeGrafter"/>
</dbReference>
<dbReference type="SUPFAM" id="SSF51556">
    <property type="entry name" value="Metallo-dependent hydrolases"/>
    <property type="match status" value="1"/>
</dbReference>
<dbReference type="InterPro" id="IPR006680">
    <property type="entry name" value="Amidohydro-rel"/>
</dbReference>
<dbReference type="Proteomes" id="UP000799424">
    <property type="component" value="Unassembled WGS sequence"/>
</dbReference>
<dbReference type="EMBL" id="MU006221">
    <property type="protein sequence ID" value="KAF2829504.1"/>
    <property type="molecule type" value="Genomic_DNA"/>
</dbReference>
<dbReference type="InterPro" id="IPR032465">
    <property type="entry name" value="ACMSD"/>
</dbReference>
<evidence type="ECO:0000256" key="3">
    <source>
        <dbReference type="RuleBase" id="RU366045"/>
    </source>
</evidence>
<feature type="signal peptide" evidence="4">
    <location>
        <begin position="1"/>
        <end position="18"/>
    </location>
</feature>
<feature type="domain" description="Amidohydrolase-related" evidence="5">
    <location>
        <begin position="97"/>
        <end position="352"/>
    </location>
</feature>
<evidence type="ECO:0000313" key="6">
    <source>
        <dbReference type="EMBL" id="KAF2829504.1"/>
    </source>
</evidence>
<dbReference type="GO" id="GO:0016787">
    <property type="term" value="F:hydrolase activity"/>
    <property type="evidence" value="ECO:0007669"/>
    <property type="project" value="InterPro"/>
</dbReference>
<gene>
    <name evidence="6" type="ORF">CC86DRAFT_286722</name>
</gene>
<keyword evidence="7" id="KW-1185">Reference proteome</keyword>
<dbReference type="GO" id="GO:0005829">
    <property type="term" value="C:cytosol"/>
    <property type="evidence" value="ECO:0007669"/>
    <property type="project" value="TreeGrafter"/>
</dbReference>
<dbReference type="Pfam" id="PF04909">
    <property type="entry name" value="Amidohydro_2"/>
    <property type="match status" value="1"/>
</dbReference>
<evidence type="ECO:0000256" key="2">
    <source>
        <dbReference type="ARBA" id="ARBA00023239"/>
    </source>
</evidence>
<proteinExistence type="inferred from homology"/>
<dbReference type="PANTHER" id="PTHR21240:SF30">
    <property type="entry name" value="AMIDOHYDROLASE-RELATED DOMAIN-CONTAINING PROTEIN-RELATED"/>
    <property type="match status" value="1"/>
</dbReference>
<evidence type="ECO:0000313" key="7">
    <source>
        <dbReference type="Proteomes" id="UP000799424"/>
    </source>
</evidence>
<organism evidence="6 7">
    <name type="scientific">Ophiobolus disseminans</name>
    <dbReference type="NCBI Taxonomy" id="1469910"/>
    <lineage>
        <taxon>Eukaryota</taxon>
        <taxon>Fungi</taxon>
        <taxon>Dikarya</taxon>
        <taxon>Ascomycota</taxon>
        <taxon>Pezizomycotina</taxon>
        <taxon>Dothideomycetes</taxon>
        <taxon>Pleosporomycetidae</taxon>
        <taxon>Pleosporales</taxon>
        <taxon>Pleosporineae</taxon>
        <taxon>Phaeosphaeriaceae</taxon>
        <taxon>Ophiobolus</taxon>
    </lineage>
</organism>
<comment type="similarity">
    <text evidence="3">Belongs to the metallo-dependent hydrolases superfamily.</text>
</comment>
<evidence type="ECO:0000259" key="5">
    <source>
        <dbReference type="Pfam" id="PF04909"/>
    </source>
</evidence>
<dbReference type="OrthoDB" id="432010at2759"/>
<reference evidence="6" key="1">
    <citation type="journal article" date="2020" name="Stud. Mycol.">
        <title>101 Dothideomycetes genomes: a test case for predicting lifestyles and emergence of pathogens.</title>
        <authorList>
            <person name="Haridas S."/>
            <person name="Albert R."/>
            <person name="Binder M."/>
            <person name="Bloem J."/>
            <person name="Labutti K."/>
            <person name="Salamov A."/>
            <person name="Andreopoulos B."/>
            <person name="Baker S."/>
            <person name="Barry K."/>
            <person name="Bills G."/>
            <person name="Bluhm B."/>
            <person name="Cannon C."/>
            <person name="Castanera R."/>
            <person name="Culley D."/>
            <person name="Daum C."/>
            <person name="Ezra D."/>
            <person name="Gonzalez J."/>
            <person name="Henrissat B."/>
            <person name="Kuo A."/>
            <person name="Liang C."/>
            <person name="Lipzen A."/>
            <person name="Lutzoni F."/>
            <person name="Magnuson J."/>
            <person name="Mondo S."/>
            <person name="Nolan M."/>
            <person name="Ohm R."/>
            <person name="Pangilinan J."/>
            <person name="Park H.-J."/>
            <person name="Ramirez L."/>
            <person name="Alfaro M."/>
            <person name="Sun H."/>
            <person name="Tritt A."/>
            <person name="Yoshinaga Y."/>
            <person name="Zwiers L.-H."/>
            <person name="Turgeon B."/>
            <person name="Goodwin S."/>
            <person name="Spatafora J."/>
            <person name="Crous P."/>
            <person name="Grigoriev I."/>
        </authorList>
    </citation>
    <scope>NUCLEOTIDE SEQUENCE</scope>
    <source>
        <strain evidence="6">CBS 113818</strain>
    </source>
</reference>
<name>A0A6A7A9J2_9PLEO</name>
<keyword evidence="2 3" id="KW-0456">Lyase</keyword>